<proteinExistence type="predicted"/>
<sequence>MTGKQMPGINHFVRVEQVWSYNLIGGLKESMTMDVKSLNDIYGKTATYLLARHNFHLSNDNVQYNGFINQLREHMDQYSPGFNYFFHYFENLFRIISPALAQIQLPIIKCTTITTDLGDIEGFVFET</sequence>
<keyword evidence="2" id="KW-1185">Reference proteome</keyword>
<reference evidence="1 2" key="1">
    <citation type="submission" date="2019-02" db="EMBL/GenBank/DDBJ databases">
        <authorList>
            <person name="Frampton R.A."/>
            <person name="Wojtus J.K."/>
            <person name="Fineran P.C."/>
            <person name="Hendrickson H.L."/>
        </authorList>
    </citation>
    <scope>NUCLEOTIDE SEQUENCE [LARGE SCALE GENOMIC DNA]</scope>
</reference>
<evidence type="ECO:0000313" key="1">
    <source>
        <dbReference type="EMBL" id="QBJ02642.1"/>
    </source>
</evidence>
<accession>A0A481W4R6</accession>
<dbReference type="EMBL" id="MK552327">
    <property type="protein sequence ID" value="QBJ02642.1"/>
    <property type="molecule type" value="Genomic_DNA"/>
</dbReference>
<evidence type="ECO:0000313" key="2">
    <source>
        <dbReference type="Proteomes" id="UP000294134"/>
    </source>
</evidence>
<dbReference type="Proteomes" id="UP000294134">
    <property type="component" value="Segment"/>
</dbReference>
<name>A0A481W4R6_9CAUD</name>
<gene>
    <name evidence="1" type="ORF">PSA21_114</name>
</gene>
<protein>
    <submittedName>
        <fullName evidence="1">Uncharacterized protein</fullName>
    </submittedName>
</protein>
<organism evidence="1 2">
    <name type="scientific">Pseudomonas phage Psa21</name>
    <dbReference type="NCBI Taxonomy" id="2530023"/>
    <lineage>
        <taxon>Viruses</taxon>
        <taxon>Duplodnaviria</taxon>
        <taxon>Heunggongvirae</taxon>
        <taxon>Uroviricota</taxon>
        <taxon>Caudoviricetes</taxon>
        <taxon>Chimalliviridae</taxon>
        <taxon>Tepukevirus</taxon>
        <taxon>Tepukevirus Psa21</taxon>
    </lineage>
</organism>